<accession>A0A5J4UW11</accession>
<gene>
    <name evidence="2" type="ORF">EZS28_029985</name>
</gene>
<reference evidence="2 3" key="1">
    <citation type="submission" date="2019-03" db="EMBL/GenBank/DDBJ databases">
        <title>Single cell metagenomics reveals metabolic interactions within the superorganism composed of flagellate Streblomastix strix and complex community of Bacteroidetes bacteria on its surface.</title>
        <authorList>
            <person name="Treitli S.C."/>
            <person name="Kolisko M."/>
            <person name="Husnik F."/>
            <person name="Keeling P."/>
            <person name="Hampl V."/>
        </authorList>
    </citation>
    <scope>NUCLEOTIDE SEQUENCE [LARGE SCALE GENOMIC DNA]</scope>
    <source>
        <strain evidence="2">ST1C</strain>
    </source>
</reference>
<feature type="transmembrane region" description="Helical" evidence="1">
    <location>
        <begin position="197"/>
        <end position="214"/>
    </location>
</feature>
<dbReference type="AlphaFoldDB" id="A0A5J4UW11"/>
<proteinExistence type="predicted"/>
<protein>
    <submittedName>
        <fullName evidence="2">Uncharacterized protein</fullName>
    </submittedName>
</protein>
<feature type="non-terminal residue" evidence="2">
    <location>
        <position position="1"/>
    </location>
</feature>
<dbReference type="Proteomes" id="UP000324800">
    <property type="component" value="Unassembled WGS sequence"/>
</dbReference>
<comment type="caution">
    <text evidence="2">The sequence shown here is derived from an EMBL/GenBank/DDBJ whole genome shotgun (WGS) entry which is preliminary data.</text>
</comment>
<evidence type="ECO:0000256" key="1">
    <source>
        <dbReference type="SAM" id="Phobius"/>
    </source>
</evidence>
<keyword evidence="1" id="KW-0472">Membrane</keyword>
<evidence type="ECO:0000313" key="2">
    <source>
        <dbReference type="EMBL" id="KAA6374487.1"/>
    </source>
</evidence>
<organism evidence="2 3">
    <name type="scientific">Streblomastix strix</name>
    <dbReference type="NCBI Taxonomy" id="222440"/>
    <lineage>
        <taxon>Eukaryota</taxon>
        <taxon>Metamonada</taxon>
        <taxon>Preaxostyla</taxon>
        <taxon>Oxymonadida</taxon>
        <taxon>Streblomastigidae</taxon>
        <taxon>Streblomastix</taxon>
    </lineage>
</organism>
<sequence>IPRILPPGETEEEFEPKIISQTCDGTGDKYLSYGLRQGGVVDSLCIPNTQVPSDVTKCADGSEISPQLVGYQEGAFKGDENTTKDLLIHFGPVLRFTQTGYELVIGWEREEEENRWVYVIEDDYGDYRIYTEPFSILRDVYYGGYVLLNPDKAVDCNKPNFDTPKDICDCPEEETDQWNEDPRTEKGGVCSSGSIKATLSMIVAVLIIPVLGIFF</sequence>
<dbReference type="EMBL" id="SNRW01011944">
    <property type="protein sequence ID" value="KAA6374487.1"/>
    <property type="molecule type" value="Genomic_DNA"/>
</dbReference>
<evidence type="ECO:0000313" key="3">
    <source>
        <dbReference type="Proteomes" id="UP000324800"/>
    </source>
</evidence>
<name>A0A5J4UW11_9EUKA</name>
<keyword evidence="1" id="KW-0812">Transmembrane</keyword>
<keyword evidence="1" id="KW-1133">Transmembrane helix</keyword>